<dbReference type="InterPro" id="IPR011008">
    <property type="entry name" value="Dimeric_a/b-barrel"/>
</dbReference>
<evidence type="ECO:0000313" key="1">
    <source>
        <dbReference type="EMBL" id="BBY18639.1"/>
    </source>
</evidence>
<dbReference type="Gene3D" id="3.30.70.100">
    <property type="match status" value="1"/>
</dbReference>
<dbReference type="Proteomes" id="UP000466607">
    <property type="component" value="Chromosome"/>
</dbReference>
<evidence type="ECO:0000313" key="2">
    <source>
        <dbReference type="Proteomes" id="UP000466607"/>
    </source>
</evidence>
<accession>A0AAD1INE4</accession>
<protein>
    <recommendedName>
        <fullName evidence="3">NIPSNAP domain-containing protein</fullName>
    </recommendedName>
</protein>
<evidence type="ECO:0008006" key="3">
    <source>
        <dbReference type="Google" id="ProtNLM"/>
    </source>
</evidence>
<name>A0AAD1INE4_9MYCO</name>
<reference evidence="1 2" key="1">
    <citation type="journal article" date="2019" name="Emerg. Microbes Infect.">
        <title>Comprehensive subspecies identification of 175 nontuberculous mycobacteria species based on 7547 genomic profiles.</title>
        <authorList>
            <person name="Matsumoto Y."/>
            <person name="Kinjo T."/>
            <person name="Motooka D."/>
            <person name="Nabeya D."/>
            <person name="Jung N."/>
            <person name="Uechi K."/>
            <person name="Horii T."/>
            <person name="Iida T."/>
            <person name="Fujita J."/>
            <person name="Nakamura S."/>
        </authorList>
    </citation>
    <scope>NUCLEOTIDE SEQUENCE [LARGE SCALE GENOMIC DNA]</scope>
    <source>
        <strain evidence="1 2">JCM 17423</strain>
    </source>
</reference>
<sequence>MVELHTYTLASAEALRQYTTHFWPRHIESLRKHGITVQGVWIDGAPDGHRVVALVEYPPGANPARLADIYRHSVDFTEDHADFDMSLITSTHTVRLQSIPSSPLQ</sequence>
<dbReference type="SUPFAM" id="SSF54909">
    <property type="entry name" value="Dimeric alpha+beta barrel"/>
    <property type="match status" value="1"/>
</dbReference>
<proteinExistence type="predicted"/>
<gene>
    <name evidence="1" type="ORF">MLIT_42310</name>
</gene>
<keyword evidence="2" id="KW-1185">Reference proteome</keyword>
<organism evidence="1 2">
    <name type="scientific">Mycolicibacterium litorale</name>
    <dbReference type="NCBI Taxonomy" id="758802"/>
    <lineage>
        <taxon>Bacteria</taxon>
        <taxon>Bacillati</taxon>
        <taxon>Actinomycetota</taxon>
        <taxon>Actinomycetes</taxon>
        <taxon>Mycobacteriales</taxon>
        <taxon>Mycobacteriaceae</taxon>
        <taxon>Mycolicibacterium</taxon>
    </lineage>
</organism>
<dbReference type="RefSeq" id="WP_134058903.1">
    <property type="nucleotide sequence ID" value="NZ_AP022586.1"/>
</dbReference>
<dbReference type="AlphaFoldDB" id="A0AAD1INE4"/>
<dbReference type="EMBL" id="AP022586">
    <property type="protein sequence ID" value="BBY18639.1"/>
    <property type="molecule type" value="Genomic_DNA"/>
</dbReference>